<comment type="caution">
    <text evidence="2">The sequence shown here is derived from an EMBL/GenBank/DDBJ whole genome shotgun (WGS) entry which is preliminary data.</text>
</comment>
<protein>
    <submittedName>
        <fullName evidence="2">GNAT family N-acetyltransferase</fullName>
    </submittedName>
</protein>
<dbReference type="AlphaFoldDB" id="A0A927HBE7"/>
<evidence type="ECO:0000313" key="2">
    <source>
        <dbReference type="EMBL" id="MBD3108426.1"/>
    </source>
</evidence>
<dbReference type="GO" id="GO:0016747">
    <property type="term" value="F:acyltransferase activity, transferring groups other than amino-acyl groups"/>
    <property type="evidence" value="ECO:0007669"/>
    <property type="project" value="InterPro"/>
</dbReference>
<dbReference type="CDD" id="cd04301">
    <property type="entry name" value="NAT_SF"/>
    <property type="match status" value="1"/>
</dbReference>
<keyword evidence="3" id="KW-1185">Reference proteome</keyword>
<accession>A0A927HBE7</accession>
<gene>
    <name evidence="2" type="ORF">IEO70_08610</name>
</gene>
<feature type="domain" description="N-acetyltransferase" evidence="1">
    <location>
        <begin position="18"/>
        <end position="219"/>
    </location>
</feature>
<reference evidence="2" key="1">
    <citation type="submission" date="2020-09" db="EMBL/GenBank/DDBJ databases">
        <title>Bacillus faecalis sp. nov., a moderately halophilic bacterium isolated from cow faeces.</title>
        <authorList>
            <person name="Jiang L."/>
            <person name="Lee J."/>
        </authorList>
    </citation>
    <scope>NUCLEOTIDE SEQUENCE</scope>
    <source>
        <strain evidence="2">AGMB 02131</strain>
    </source>
</reference>
<proteinExistence type="predicted"/>
<dbReference type="RefSeq" id="WP_190997970.1">
    <property type="nucleotide sequence ID" value="NZ_JACXSI010000018.1"/>
</dbReference>
<dbReference type="SUPFAM" id="SSF55729">
    <property type="entry name" value="Acyl-CoA N-acyltransferases (Nat)"/>
    <property type="match status" value="1"/>
</dbReference>
<dbReference type="Proteomes" id="UP000602076">
    <property type="component" value="Unassembled WGS sequence"/>
</dbReference>
<dbReference type="InterPro" id="IPR000182">
    <property type="entry name" value="GNAT_dom"/>
</dbReference>
<organism evidence="2 3">
    <name type="scientific">Peribacillus faecalis</name>
    <dbReference type="NCBI Taxonomy" id="2772559"/>
    <lineage>
        <taxon>Bacteria</taxon>
        <taxon>Bacillati</taxon>
        <taxon>Bacillota</taxon>
        <taxon>Bacilli</taxon>
        <taxon>Bacillales</taxon>
        <taxon>Bacillaceae</taxon>
        <taxon>Peribacillus</taxon>
    </lineage>
</organism>
<dbReference type="EMBL" id="JACXSI010000018">
    <property type="protein sequence ID" value="MBD3108426.1"/>
    <property type="molecule type" value="Genomic_DNA"/>
</dbReference>
<dbReference type="InterPro" id="IPR016181">
    <property type="entry name" value="Acyl_CoA_acyltransferase"/>
</dbReference>
<dbReference type="Gene3D" id="3.40.630.30">
    <property type="match status" value="1"/>
</dbReference>
<dbReference type="Pfam" id="PF00583">
    <property type="entry name" value="Acetyltransf_1"/>
    <property type="match status" value="1"/>
</dbReference>
<evidence type="ECO:0000259" key="1">
    <source>
        <dbReference type="PROSITE" id="PS51186"/>
    </source>
</evidence>
<evidence type="ECO:0000313" key="3">
    <source>
        <dbReference type="Proteomes" id="UP000602076"/>
    </source>
</evidence>
<sequence length="221" mass="25317">MAYESEFYCMSDGKPLPVVILNYTEADFEELIAIQSECFPPPFPEELWWNRQQLSNHVTLFPEGAICIEVDGKLVGSMTGVCVQFDPLHPKHRWEEITDNGYIGNHDYNGNTLYIVDISVRPSYRKLGLGKLMMQTMYQTVIYLGLERLLGGGRIPGYHKKANELSVEKYVGAIMDGTIKDPVINFLLSCGRTPTTIIENYLDDEESHHYALLMEWRNPFK</sequence>
<dbReference type="PROSITE" id="PS51186">
    <property type="entry name" value="GNAT"/>
    <property type="match status" value="1"/>
</dbReference>
<name>A0A927HBE7_9BACI</name>